<dbReference type="STRING" id="543728.Vapar_5662"/>
<dbReference type="InterPro" id="IPR050654">
    <property type="entry name" value="AChE-related_enzymes"/>
</dbReference>
<dbReference type="PANTHER" id="PTHR43918:SF4">
    <property type="entry name" value="CARBOXYLIC ESTER HYDROLASE"/>
    <property type="match status" value="1"/>
</dbReference>
<evidence type="ECO:0000256" key="3">
    <source>
        <dbReference type="RuleBase" id="RU361235"/>
    </source>
</evidence>
<organism evidence="6">
    <name type="scientific">Variovorax paradoxus (strain S110)</name>
    <dbReference type="NCBI Taxonomy" id="543728"/>
    <lineage>
        <taxon>Bacteria</taxon>
        <taxon>Pseudomonadati</taxon>
        <taxon>Pseudomonadota</taxon>
        <taxon>Betaproteobacteria</taxon>
        <taxon>Burkholderiales</taxon>
        <taxon>Comamonadaceae</taxon>
        <taxon>Variovorax</taxon>
    </lineage>
</organism>
<dbReference type="GO" id="GO:0052689">
    <property type="term" value="F:carboxylic ester hydrolase activity"/>
    <property type="evidence" value="ECO:0007669"/>
    <property type="project" value="TreeGrafter"/>
</dbReference>
<evidence type="ECO:0000256" key="1">
    <source>
        <dbReference type="ARBA" id="ARBA00005964"/>
    </source>
</evidence>
<sequence length="589" mass="60737">MTTSSDPCGHSATSRRRFILSAGALAAVPLSGCGGGGNSGNGFLPLPTAAAPPAPAPAPAPSPAPAPAPAPMVETSSGTLKGQRTADDAVAFFLGVPYAQPPVGALRFRSPQPYRAPSGVFDATAFGAASLQTLPAYVTWIYPSPAVQSEDCLTLNVWAPSQRRKLPVVVWLHGGAWRTGATSMPLMNGEALARKGVVVVTANFRLGAMGTLSHPDLVDPDTGTQANWQLQDQIAVLQWVRRNAEAFGGDPANVCLIGQSAGGTSGAILAQNPVARACFQKAMLLSPAGVPAPTGFTLADAGRYAEALAARLQTTPSGLRDIPASTLHQAELALNAQPLPAGITSGRGLRAAPIIDGQVCLSDWTRTAWPGDLPLVITNTLTEGSFFLDAYDPITQARLTPALPASRAELLALVTPQAGGSQANADAVIDAYTDAAAREGRSTAPGDVWIEIYGDRVLRNFSVRYAAKVAGDGGNVRYATYAHQIQAPGRGVPHCAELPMLFGSFGLDYYRDKVGAGAAEAQLSDALMTAVLSFASDGNARLAPALDWPRFSGASDSAASFGGQNAAVATIGPVPKVAQLGVWDALLGY</sequence>
<feature type="domain" description="Carboxylesterase type B" evidence="5">
    <location>
        <begin position="70"/>
        <end position="561"/>
    </location>
</feature>
<dbReference type="SUPFAM" id="SSF53474">
    <property type="entry name" value="alpha/beta-Hydrolases"/>
    <property type="match status" value="1"/>
</dbReference>
<dbReference type="InterPro" id="IPR019826">
    <property type="entry name" value="Carboxylesterase_B_AS"/>
</dbReference>
<dbReference type="InterPro" id="IPR006311">
    <property type="entry name" value="TAT_signal"/>
</dbReference>
<dbReference type="InterPro" id="IPR019819">
    <property type="entry name" value="Carboxylesterase_B_CS"/>
</dbReference>
<dbReference type="PROSITE" id="PS00941">
    <property type="entry name" value="CARBOXYLESTERASE_B_2"/>
    <property type="match status" value="1"/>
</dbReference>
<name>C5CZ65_VARPS</name>
<dbReference type="Gene3D" id="3.40.50.1820">
    <property type="entry name" value="alpha/beta hydrolase"/>
    <property type="match status" value="1"/>
</dbReference>
<dbReference type="KEGG" id="vap:Vapar_5662"/>
<feature type="compositionally biased region" description="Pro residues" evidence="4">
    <location>
        <begin position="52"/>
        <end position="70"/>
    </location>
</feature>
<reference evidence="6" key="1">
    <citation type="submission" date="2009-06" db="EMBL/GenBank/DDBJ databases">
        <title>Complete sequence of chromosome 2 of Variovorax paradoxus S110.</title>
        <authorList>
            <consortium name="US DOE Joint Genome Institute"/>
            <person name="Lucas S."/>
            <person name="Copeland A."/>
            <person name="Lapidus A."/>
            <person name="Glavina del Rio T."/>
            <person name="Tice H."/>
            <person name="Bruce D."/>
            <person name="Goodwin L."/>
            <person name="Pitluck S."/>
            <person name="Chertkov O."/>
            <person name="Brettin T."/>
            <person name="Detter J.C."/>
            <person name="Han C."/>
            <person name="Larimer F."/>
            <person name="Land M."/>
            <person name="Hauser L."/>
            <person name="Kyrpides N."/>
            <person name="Ovchinnikova G."/>
            <person name="Orwin P."/>
            <person name="Leadbetter J.R."/>
            <person name="Spain J.C."/>
            <person name="Han J.I."/>
        </authorList>
    </citation>
    <scope>NUCLEOTIDE SEQUENCE</scope>
    <source>
        <strain evidence="6">S110</strain>
    </source>
</reference>
<evidence type="ECO:0000256" key="2">
    <source>
        <dbReference type="ARBA" id="ARBA00022801"/>
    </source>
</evidence>
<dbReference type="InterPro" id="IPR029058">
    <property type="entry name" value="AB_hydrolase_fold"/>
</dbReference>
<comment type="similarity">
    <text evidence="1 3">Belongs to the type-B carboxylesterase/lipase family.</text>
</comment>
<dbReference type="ESTHER" id="varpd-c5cz65">
    <property type="family name" value="Carb_B_Bacteria"/>
</dbReference>
<feature type="region of interest" description="Disordered" evidence="4">
    <location>
        <begin position="52"/>
        <end position="80"/>
    </location>
</feature>
<dbReference type="HOGENOM" id="CLU_006586_16_4_4"/>
<keyword evidence="2 3" id="KW-0378">Hydrolase</keyword>
<dbReference type="Pfam" id="PF00135">
    <property type="entry name" value="COesterase"/>
    <property type="match status" value="1"/>
</dbReference>
<gene>
    <name evidence="6" type="ordered locus">Vapar_5662</name>
</gene>
<dbReference type="AlphaFoldDB" id="C5CZ65"/>
<dbReference type="eggNOG" id="COG2272">
    <property type="taxonomic scope" value="Bacteria"/>
</dbReference>
<protein>
    <recommendedName>
        <fullName evidence="3">Carboxylic ester hydrolase</fullName>
        <ecNumber evidence="3">3.1.1.-</ecNumber>
    </recommendedName>
</protein>
<evidence type="ECO:0000259" key="5">
    <source>
        <dbReference type="Pfam" id="PF00135"/>
    </source>
</evidence>
<dbReference type="EMBL" id="CP001636">
    <property type="protein sequence ID" value="ACS22253.1"/>
    <property type="molecule type" value="Genomic_DNA"/>
</dbReference>
<dbReference type="EC" id="3.1.1.-" evidence="3"/>
<accession>C5CZ65</accession>
<evidence type="ECO:0000256" key="4">
    <source>
        <dbReference type="SAM" id="MobiDB-lite"/>
    </source>
</evidence>
<dbReference type="PROSITE" id="PS00122">
    <property type="entry name" value="CARBOXYLESTERASE_B_1"/>
    <property type="match status" value="1"/>
</dbReference>
<proteinExistence type="inferred from homology"/>
<dbReference type="PROSITE" id="PS51318">
    <property type="entry name" value="TAT"/>
    <property type="match status" value="1"/>
</dbReference>
<dbReference type="InterPro" id="IPR002018">
    <property type="entry name" value="CarbesteraseB"/>
</dbReference>
<evidence type="ECO:0000313" key="6">
    <source>
        <dbReference type="EMBL" id="ACS22253.1"/>
    </source>
</evidence>
<dbReference type="PANTHER" id="PTHR43918">
    <property type="entry name" value="ACETYLCHOLINESTERASE"/>
    <property type="match status" value="1"/>
</dbReference>